<organism evidence="1 2">
    <name type="scientific">Mycobacterium intracellulare</name>
    <dbReference type="NCBI Taxonomy" id="1767"/>
    <lineage>
        <taxon>Bacteria</taxon>
        <taxon>Bacillati</taxon>
        <taxon>Actinomycetota</taxon>
        <taxon>Actinomycetes</taxon>
        <taxon>Mycobacteriales</taxon>
        <taxon>Mycobacteriaceae</taxon>
        <taxon>Mycobacterium</taxon>
        <taxon>Mycobacterium avium complex (MAC)</taxon>
    </lineage>
</organism>
<dbReference type="Pfam" id="PF13556">
    <property type="entry name" value="HTH_30"/>
    <property type="match status" value="1"/>
</dbReference>
<evidence type="ECO:0000313" key="2">
    <source>
        <dbReference type="Proteomes" id="UP000595205"/>
    </source>
</evidence>
<dbReference type="PANTHER" id="PTHR33744">
    <property type="entry name" value="CARBOHYDRATE DIACID REGULATOR"/>
    <property type="match status" value="1"/>
</dbReference>
<name>A0A7R7MR42_MYCIT</name>
<evidence type="ECO:0000313" key="1">
    <source>
        <dbReference type="EMBL" id="BCO98469.1"/>
    </source>
</evidence>
<dbReference type="RefSeq" id="WP_009957273.1">
    <property type="nucleotide sequence ID" value="NZ_AP024244.1"/>
</dbReference>
<accession>A0A7R7MR42</accession>
<dbReference type="Gene3D" id="1.10.10.2840">
    <property type="entry name" value="PucR C-terminal helix-turn-helix domain"/>
    <property type="match status" value="1"/>
</dbReference>
<reference evidence="1 2" key="1">
    <citation type="submission" date="2020-12" db="EMBL/GenBank/DDBJ databases">
        <title>Genome sequence of clinical Mycobacterium intracellulare strains.</title>
        <authorList>
            <person name="Tateishi Y."/>
            <person name="Matsumoto S."/>
            <person name="Fukushima Y."/>
            <person name="Nakajima C."/>
            <person name="Suzuki Y."/>
        </authorList>
    </citation>
    <scope>NUCLEOTIDE SEQUENCE [LARGE SCALE GENOMIC DNA]</scope>
    <source>
        <strain evidence="1 2">M018</strain>
    </source>
</reference>
<dbReference type="EMBL" id="AP024255">
    <property type="protein sequence ID" value="BCO98469.1"/>
    <property type="molecule type" value="Genomic_DNA"/>
</dbReference>
<dbReference type="AlphaFoldDB" id="A0A7R7MR42"/>
<sequence>MAGVGLGQLLLALDATLVSLADAPRGLDLPVGSAALIDSDDVRLGLAAAAGAADVFFLLGVADDEAMRWMGRQARARVPVAIFVKEPSPALVSTAVAAGAAVVAVEPRARWERLYQLVNHVLEHHGDRADAMDDSGTDLFGLAQSLADRIHGMVSIEDAQSHVLAYSASNDEADELRRLSILGRAGPPEHLEWIGQWGIFDALRSGTEVVRVDERPELGLRPRLALGIHQPATDARRPREFAGTIWVQQGSQPLADDAEEMLRGAAVLAARIMWRLAARPSTHARRVQQLLGLADEPVDAAIIAGELGLAADTTAALIGWDAADASAGQARLADIIALSASAFRRDAQVASNGSRTYVLLPVARTQTQHRSVISWVRGTIGAMRAELGVQLRAAIAAPVAGLAGAAAARVEVDRVLDSAERHPISFGQVTSLAEARTTVLVDEIVTLVGSDERLIDPRIVQLGEDDPVLAETLRTYLDAFGDIAAAAQALRVHPNTVRYRVRRIEKLLSTSLADPEVRLLFSLGLRILERRRHTGTPVRADRLGTI</sequence>
<protein>
    <submittedName>
        <fullName evidence="1">Transcriptional regulator</fullName>
    </submittedName>
</protein>
<gene>
    <name evidence="1" type="ORF">MINTM018_12390</name>
</gene>
<dbReference type="PANTHER" id="PTHR33744:SF17">
    <property type="entry name" value="CONSERVED PROTEIN"/>
    <property type="match status" value="1"/>
</dbReference>
<proteinExistence type="predicted"/>
<dbReference type="InterPro" id="IPR042070">
    <property type="entry name" value="PucR_C-HTH_sf"/>
</dbReference>
<dbReference type="InterPro" id="IPR051448">
    <property type="entry name" value="CdaR-like_regulators"/>
</dbReference>
<dbReference type="Proteomes" id="UP000595205">
    <property type="component" value="Chromosome"/>
</dbReference>
<dbReference type="InterPro" id="IPR025736">
    <property type="entry name" value="PucR_C-HTH_dom"/>
</dbReference>